<dbReference type="EMBL" id="OZ037944">
    <property type="protein sequence ID" value="CAL1695368.1"/>
    <property type="molecule type" value="Genomic_DNA"/>
</dbReference>
<accession>A0ABP1CKY4</accession>
<organism evidence="1 2">
    <name type="scientific">Somion occarium</name>
    <dbReference type="NCBI Taxonomy" id="3059160"/>
    <lineage>
        <taxon>Eukaryota</taxon>
        <taxon>Fungi</taxon>
        <taxon>Dikarya</taxon>
        <taxon>Basidiomycota</taxon>
        <taxon>Agaricomycotina</taxon>
        <taxon>Agaricomycetes</taxon>
        <taxon>Polyporales</taxon>
        <taxon>Cerrenaceae</taxon>
        <taxon>Somion</taxon>
    </lineage>
</organism>
<dbReference type="InterPro" id="IPR032675">
    <property type="entry name" value="LRR_dom_sf"/>
</dbReference>
<dbReference type="SUPFAM" id="SSF52047">
    <property type="entry name" value="RNI-like"/>
    <property type="match status" value="1"/>
</dbReference>
<keyword evidence="2" id="KW-1185">Reference proteome</keyword>
<gene>
    <name evidence="1" type="ORF">GFSPODELE1_LOCUS720</name>
</gene>
<dbReference type="Gene3D" id="3.80.10.10">
    <property type="entry name" value="Ribonuclease Inhibitor"/>
    <property type="match status" value="1"/>
</dbReference>
<sequence length="444" mass="48945">MAAYFSAPWQTLPAEMKLSVIEQLDLKDVKAFASLSRESYEICIPSLWRSVELKSYESLLSYVRNVPQAYFAYTRHLSICTKSIHDNSPIKPHKADSQLLAELVIDLLAHCPQLEQLTLSIDGSLSKDVIPTFQNLTTLKVLSIGNCGDEQTFPLSERLVVSIAGSVPNLVHLSLDRIARSAIHAPELIGTCPSIPVVVGDDDIPVHSTLGAELSLPALLRLPTLKTLRIRDTHLGDPRWTESPVYCSLEVLDLGSCYHESQEFNRICTERIVNNVGHSIDDLSLNTAITGDSIEFAKPESPLKRLRKIQLTPLFPVENVVDTLTTLSGSPVEQLSVRCFEDDVADMCTALEDFLTMRVAQGETALHRHLKDIIVHPVQEFDDALISVRATASLKGEHAEAVKRLQEYLRDLRLAGSGQSTDTCTEVLKGEMGKHAAGPLVNAI</sequence>
<name>A0ABP1CKY4_9APHY</name>
<evidence type="ECO:0000313" key="1">
    <source>
        <dbReference type="EMBL" id="CAL1695368.1"/>
    </source>
</evidence>
<dbReference type="InterPro" id="IPR036047">
    <property type="entry name" value="F-box-like_dom_sf"/>
</dbReference>
<protein>
    <recommendedName>
        <fullName evidence="3">F-box domain-containing protein</fullName>
    </recommendedName>
</protein>
<proteinExistence type="predicted"/>
<evidence type="ECO:0008006" key="3">
    <source>
        <dbReference type="Google" id="ProtNLM"/>
    </source>
</evidence>
<reference evidence="2" key="1">
    <citation type="submission" date="2024-04" db="EMBL/GenBank/DDBJ databases">
        <authorList>
            <person name="Shaw F."/>
            <person name="Minotto A."/>
        </authorList>
    </citation>
    <scope>NUCLEOTIDE SEQUENCE [LARGE SCALE GENOMIC DNA]</scope>
</reference>
<dbReference type="SUPFAM" id="SSF81383">
    <property type="entry name" value="F-box domain"/>
    <property type="match status" value="1"/>
</dbReference>
<evidence type="ECO:0000313" key="2">
    <source>
        <dbReference type="Proteomes" id="UP001497453"/>
    </source>
</evidence>
<dbReference type="Proteomes" id="UP001497453">
    <property type="component" value="Chromosome 1"/>
</dbReference>